<dbReference type="EMBL" id="JANCYU010000027">
    <property type="protein sequence ID" value="KAK4525017.1"/>
    <property type="molecule type" value="Genomic_DNA"/>
</dbReference>
<accession>A0AAV9ICE2</accession>
<dbReference type="Proteomes" id="UP001300502">
    <property type="component" value="Unassembled WGS sequence"/>
</dbReference>
<keyword evidence="2" id="KW-1185">Reference proteome</keyword>
<evidence type="ECO:0000313" key="2">
    <source>
        <dbReference type="Proteomes" id="UP001300502"/>
    </source>
</evidence>
<comment type="caution">
    <text evidence="1">The sequence shown here is derived from an EMBL/GenBank/DDBJ whole genome shotgun (WGS) entry which is preliminary data.</text>
</comment>
<organism evidence="1 2">
    <name type="scientific">Galdieria yellowstonensis</name>
    <dbReference type="NCBI Taxonomy" id="3028027"/>
    <lineage>
        <taxon>Eukaryota</taxon>
        <taxon>Rhodophyta</taxon>
        <taxon>Bangiophyceae</taxon>
        <taxon>Galdieriales</taxon>
        <taxon>Galdieriaceae</taxon>
        <taxon>Galdieria</taxon>
    </lineage>
</organism>
<evidence type="ECO:0000313" key="1">
    <source>
        <dbReference type="EMBL" id="KAK4525017.1"/>
    </source>
</evidence>
<name>A0AAV9ICE2_9RHOD</name>
<dbReference type="AlphaFoldDB" id="A0AAV9ICE2"/>
<gene>
    <name evidence="1" type="ORF">GAYE_SCF07G2921</name>
</gene>
<protein>
    <submittedName>
        <fullName evidence="1">Uncharacterized protein</fullName>
    </submittedName>
</protein>
<proteinExistence type="predicted"/>
<sequence length="318" mass="35812">MGNSLACFRLNSTDLKRKSTQWDQAGGFQSSYEGKNRLFSFFPVGSMKGKVASVGISTVDEEKTSQDWCLDVAPTDKRSATTVHIRAKNRKLLPQPLKIEENNRYAGEVPILLSEFTVRVPDFLYDNGTTTLPHKNLKRQRSSLQHGSRNVSTVPVVAVSNEPSQMENVQVVGILRQRSFSLDNAERVLFQSKGRVDKGRWRKYLKYSEAAKNCLDTLEYRRNTLDCPSSLEKSNSEASKYSRTLQVIESGPNENTRVMASESSNSSLQPSTLFHHATKVTESSFATSITYEDDPDSDQFLEERECICDNLEKTSVNE</sequence>
<reference evidence="1 2" key="1">
    <citation type="submission" date="2022-07" db="EMBL/GenBank/DDBJ databases">
        <title>Genome-wide signatures of adaptation to extreme environments.</title>
        <authorList>
            <person name="Cho C.H."/>
            <person name="Yoon H.S."/>
        </authorList>
    </citation>
    <scope>NUCLEOTIDE SEQUENCE [LARGE SCALE GENOMIC DNA]</scope>
    <source>
        <strain evidence="1 2">108.79 E11</strain>
    </source>
</reference>